<dbReference type="OrthoDB" id="267798at2"/>
<evidence type="ECO:0000256" key="1">
    <source>
        <dbReference type="ARBA" id="ARBA00022500"/>
    </source>
</evidence>
<name>A0A517TTD5_9BACT</name>
<sequence>MAANALNDLRNNWELIFAPAIENASAAMSAWTNGDVSLALDEVREVEVEEVAAALDLTDELSTMVLLGIGGAMGGQLILSFDRDNACRLIASLLNREVDRDEAWNELEISALQETGNILSSAYLNAITALTGRRLWPSPPTVTEDYAMSVVGQAVMTQALTEDRVLLCRTRFSRLGQRVEWNLIFVPSPELLQLLREMAATL</sequence>
<keyword evidence="1" id="KW-0145">Chemotaxis</keyword>
<feature type="domain" description="CheC-like protein" evidence="3">
    <location>
        <begin position="108"/>
        <end position="143"/>
    </location>
</feature>
<reference evidence="4 5" key="1">
    <citation type="submission" date="2019-02" db="EMBL/GenBank/DDBJ databases">
        <title>Deep-cultivation of Planctomycetes and their phenomic and genomic characterization uncovers novel biology.</title>
        <authorList>
            <person name="Wiegand S."/>
            <person name="Jogler M."/>
            <person name="Boedeker C."/>
            <person name="Pinto D."/>
            <person name="Vollmers J."/>
            <person name="Rivas-Marin E."/>
            <person name="Kohn T."/>
            <person name="Peeters S.H."/>
            <person name="Heuer A."/>
            <person name="Rast P."/>
            <person name="Oberbeckmann S."/>
            <person name="Bunk B."/>
            <person name="Jeske O."/>
            <person name="Meyerdierks A."/>
            <person name="Storesund J.E."/>
            <person name="Kallscheuer N."/>
            <person name="Luecker S."/>
            <person name="Lage O.M."/>
            <person name="Pohl T."/>
            <person name="Merkel B.J."/>
            <person name="Hornburger P."/>
            <person name="Mueller R.-W."/>
            <person name="Bruemmer F."/>
            <person name="Labrenz M."/>
            <person name="Spormann A.M."/>
            <person name="Op den Camp H."/>
            <person name="Overmann J."/>
            <person name="Amann R."/>
            <person name="Jetten M.S.M."/>
            <person name="Mascher T."/>
            <person name="Medema M.H."/>
            <person name="Devos D.P."/>
            <person name="Kaster A.-K."/>
            <person name="Ovreas L."/>
            <person name="Rohde M."/>
            <person name="Galperin M.Y."/>
            <person name="Jogler C."/>
        </authorList>
    </citation>
    <scope>NUCLEOTIDE SEQUENCE [LARGE SCALE GENOMIC DNA]</scope>
    <source>
        <strain evidence="4 5">I41</strain>
    </source>
</reference>
<proteinExistence type="predicted"/>
<dbReference type="GO" id="GO:0006935">
    <property type="term" value="P:chemotaxis"/>
    <property type="evidence" value="ECO:0007669"/>
    <property type="project" value="UniProtKB-KW"/>
</dbReference>
<protein>
    <submittedName>
        <fullName evidence="4">CheY-P phosphatase CheC</fullName>
        <ecNumber evidence="4">3.-.-.-</ecNumber>
    </submittedName>
</protein>
<evidence type="ECO:0000313" key="5">
    <source>
        <dbReference type="Proteomes" id="UP000317909"/>
    </source>
</evidence>
<keyword evidence="5" id="KW-1185">Reference proteome</keyword>
<dbReference type="Proteomes" id="UP000317909">
    <property type="component" value="Chromosome"/>
</dbReference>
<dbReference type="RefSeq" id="WP_145431062.1">
    <property type="nucleotide sequence ID" value="NZ_CP036339.1"/>
</dbReference>
<evidence type="ECO:0000256" key="2">
    <source>
        <dbReference type="ARBA" id="ARBA00022801"/>
    </source>
</evidence>
<dbReference type="Pfam" id="PF04509">
    <property type="entry name" value="CheC"/>
    <property type="match status" value="1"/>
</dbReference>
<dbReference type="GO" id="GO:0016787">
    <property type="term" value="F:hydrolase activity"/>
    <property type="evidence" value="ECO:0007669"/>
    <property type="project" value="UniProtKB-KW"/>
</dbReference>
<evidence type="ECO:0000259" key="3">
    <source>
        <dbReference type="Pfam" id="PF04509"/>
    </source>
</evidence>
<keyword evidence="2 4" id="KW-0378">Hydrolase</keyword>
<dbReference type="KEGG" id="llh:I41_07970"/>
<organism evidence="4 5">
    <name type="scientific">Lacipirellula limnantheis</name>
    <dbReference type="NCBI Taxonomy" id="2528024"/>
    <lineage>
        <taxon>Bacteria</taxon>
        <taxon>Pseudomonadati</taxon>
        <taxon>Planctomycetota</taxon>
        <taxon>Planctomycetia</taxon>
        <taxon>Pirellulales</taxon>
        <taxon>Lacipirellulaceae</taxon>
        <taxon>Lacipirellula</taxon>
    </lineage>
</organism>
<gene>
    <name evidence="4" type="primary">cheC</name>
    <name evidence="4" type="ORF">I41_07970</name>
</gene>
<dbReference type="Gene3D" id="3.40.1550.10">
    <property type="entry name" value="CheC-like"/>
    <property type="match status" value="1"/>
</dbReference>
<dbReference type="InterPro" id="IPR028976">
    <property type="entry name" value="CheC-like_sf"/>
</dbReference>
<dbReference type="PANTHER" id="PTHR43693:SF1">
    <property type="entry name" value="PROTEIN PHOSPHATASE CHEZ"/>
    <property type="match status" value="1"/>
</dbReference>
<evidence type="ECO:0000313" key="4">
    <source>
        <dbReference type="EMBL" id="QDT71637.1"/>
    </source>
</evidence>
<dbReference type="InterPro" id="IPR007597">
    <property type="entry name" value="CheC"/>
</dbReference>
<accession>A0A517TTD5</accession>
<dbReference type="AlphaFoldDB" id="A0A517TTD5"/>
<dbReference type="EMBL" id="CP036339">
    <property type="protein sequence ID" value="QDT71637.1"/>
    <property type="molecule type" value="Genomic_DNA"/>
</dbReference>
<dbReference type="InterPro" id="IPR050992">
    <property type="entry name" value="CheZ_family_phosphatases"/>
</dbReference>
<dbReference type="CDD" id="cd17905">
    <property type="entry name" value="CheC-like"/>
    <property type="match status" value="1"/>
</dbReference>
<dbReference type="SUPFAM" id="SSF103039">
    <property type="entry name" value="CheC-like"/>
    <property type="match status" value="1"/>
</dbReference>
<dbReference type="PANTHER" id="PTHR43693">
    <property type="entry name" value="PROTEIN PHOSPHATASE CHEZ"/>
    <property type="match status" value="1"/>
</dbReference>
<dbReference type="EC" id="3.-.-.-" evidence="4"/>